<gene>
    <name evidence="2" type="ORF">Taro_017694</name>
</gene>
<proteinExistence type="predicted"/>
<name>A0A843URT1_COLES</name>
<dbReference type="AlphaFoldDB" id="A0A843URT1"/>
<evidence type="ECO:0000313" key="2">
    <source>
        <dbReference type="EMBL" id="MQL85177.1"/>
    </source>
</evidence>
<protein>
    <submittedName>
        <fullName evidence="2">Uncharacterized protein</fullName>
    </submittedName>
</protein>
<comment type="caution">
    <text evidence="2">The sequence shown here is derived from an EMBL/GenBank/DDBJ whole genome shotgun (WGS) entry which is preliminary data.</text>
</comment>
<organism evidence="2 3">
    <name type="scientific">Colocasia esculenta</name>
    <name type="common">Wild taro</name>
    <name type="synonym">Arum esculentum</name>
    <dbReference type="NCBI Taxonomy" id="4460"/>
    <lineage>
        <taxon>Eukaryota</taxon>
        <taxon>Viridiplantae</taxon>
        <taxon>Streptophyta</taxon>
        <taxon>Embryophyta</taxon>
        <taxon>Tracheophyta</taxon>
        <taxon>Spermatophyta</taxon>
        <taxon>Magnoliopsida</taxon>
        <taxon>Liliopsida</taxon>
        <taxon>Araceae</taxon>
        <taxon>Aroideae</taxon>
        <taxon>Colocasieae</taxon>
        <taxon>Colocasia</taxon>
    </lineage>
</organism>
<keyword evidence="3" id="KW-1185">Reference proteome</keyword>
<accession>A0A843URT1</accession>
<evidence type="ECO:0000256" key="1">
    <source>
        <dbReference type="SAM" id="MobiDB-lite"/>
    </source>
</evidence>
<feature type="compositionally biased region" description="Low complexity" evidence="1">
    <location>
        <begin position="44"/>
        <end position="53"/>
    </location>
</feature>
<sequence length="216" mass="22654">GRRIVDQAQLRDGVGVDGRTCRAALVATGAHKRRQNVAAAVTHGRGASRSAAAKGDTVAEGDVAGGERGQLNDDDRESKDLLALIPVKEKGGEAEWGRRFRQSPPACATALPYAPPSSSYICLLSDLRQTHRQRHCTACCVSVRDPRKPHLCSLLAPHAPWPSLLTATPASRVPPLLPGAHEQEDRSGVVACAHGSSEMAAGDPEDGGEGALPAEI</sequence>
<reference evidence="2" key="1">
    <citation type="submission" date="2017-07" db="EMBL/GenBank/DDBJ databases">
        <title>Taro Niue Genome Assembly and Annotation.</title>
        <authorList>
            <person name="Atibalentja N."/>
            <person name="Keating K."/>
            <person name="Fields C.J."/>
        </authorList>
    </citation>
    <scope>NUCLEOTIDE SEQUENCE</scope>
    <source>
        <strain evidence="2">Niue_2</strain>
        <tissue evidence="2">Leaf</tissue>
    </source>
</reference>
<evidence type="ECO:0000313" key="3">
    <source>
        <dbReference type="Proteomes" id="UP000652761"/>
    </source>
</evidence>
<feature type="non-terminal residue" evidence="2">
    <location>
        <position position="1"/>
    </location>
</feature>
<feature type="region of interest" description="Disordered" evidence="1">
    <location>
        <begin position="44"/>
        <end position="76"/>
    </location>
</feature>
<feature type="region of interest" description="Disordered" evidence="1">
    <location>
        <begin position="194"/>
        <end position="216"/>
    </location>
</feature>
<dbReference type="Proteomes" id="UP000652761">
    <property type="component" value="Unassembled WGS sequence"/>
</dbReference>
<dbReference type="EMBL" id="NMUH01000813">
    <property type="protein sequence ID" value="MQL85177.1"/>
    <property type="molecule type" value="Genomic_DNA"/>
</dbReference>